<dbReference type="Proteomes" id="UP000242188">
    <property type="component" value="Unassembled WGS sequence"/>
</dbReference>
<evidence type="ECO:0000259" key="3">
    <source>
        <dbReference type="PROSITE" id="PS50217"/>
    </source>
</evidence>
<keyword evidence="1" id="KW-0175">Coiled coil</keyword>
<dbReference type="SUPFAM" id="SSF57959">
    <property type="entry name" value="Leucine zipper domain"/>
    <property type="match status" value="1"/>
</dbReference>
<feature type="compositionally biased region" description="Low complexity" evidence="2">
    <location>
        <begin position="1"/>
        <end position="23"/>
    </location>
</feature>
<comment type="caution">
    <text evidence="4">The sequence shown here is derived from an EMBL/GenBank/DDBJ whole genome shotgun (WGS) entry which is preliminary data.</text>
</comment>
<dbReference type="OrthoDB" id="2596881at2759"/>
<feature type="coiled-coil region" evidence="1">
    <location>
        <begin position="116"/>
        <end position="146"/>
    </location>
</feature>
<accession>A0A210QUQ3</accession>
<organism evidence="4 5">
    <name type="scientific">Mizuhopecten yessoensis</name>
    <name type="common">Japanese scallop</name>
    <name type="synonym">Patinopecten yessoensis</name>
    <dbReference type="NCBI Taxonomy" id="6573"/>
    <lineage>
        <taxon>Eukaryota</taxon>
        <taxon>Metazoa</taxon>
        <taxon>Spiralia</taxon>
        <taxon>Lophotrochozoa</taxon>
        <taxon>Mollusca</taxon>
        <taxon>Bivalvia</taxon>
        <taxon>Autobranchia</taxon>
        <taxon>Pteriomorphia</taxon>
        <taxon>Pectinida</taxon>
        <taxon>Pectinoidea</taxon>
        <taxon>Pectinidae</taxon>
        <taxon>Mizuhopecten</taxon>
    </lineage>
</organism>
<dbReference type="Gene3D" id="1.20.5.170">
    <property type="match status" value="1"/>
</dbReference>
<protein>
    <submittedName>
        <fullName evidence="4">Cyclic AMP-dependent transcription factor ATF-3</fullName>
    </submittedName>
</protein>
<dbReference type="InterPro" id="IPR000837">
    <property type="entry name" value="AP-1"/>
</dbReference>
<reference evidence="4 5" key="1">
    <citation type="journal article" date="2017" name="Nat. Ecol. Evol.">
        <title>Scallop genome provides insights into evolution of bilaterian karyotype and development.</title>
        <authorList>
            <person name="Wang S."/>
            <person name="Zhang J."/>
            <person name="Jiao W."/>
            <person name="Li J."/>
            <person name="Xun X."/>
            <person name="Sun Y."/>
            <person name="Guo X."/>
            <person name="Huan P."/>
            <person name="Dong B."/>
            <person name="Zhang L."/>
            <person name="Hu X."/>
            <person name="Sun X."/>
            <person name="Wang J."/>
            <person name="Zhao C."/>
            <person name="Wang Y."/>
            <person name="Wang D."/>
            <person name="Huang X."/>
            <person name="Wang R."/>
            <person name="Lv J."/>
            <person name="Li Y."/>
            <person name="Zhang Z."/>
            <person name="Liu B."/>
            <person name="Lu W."/>
            <person name="Hui Y."/>
            <person name="Liang J."/>
            <person name="Zhou Z."/>
            <person name="Hou R."/>
            <person name="Li X."/>
            <person name="Liu Y."/>
            <person name="Li H."/>
            <person name="Ning X."/>
            <person name="Lin Y."/>
            <person name="Zhao L."/>
            <person name="Xing Q."/>
            <person name="Dou J."/>
            <person name="Li Y."/>
            <person name="Mao J."/>
            <person name="Guo H."/>
            <person name="Dou H."/>
            <person name="Li T."/>
            <person name="Mu C."/>
            <person name="Jiang W."/>
            <person name="Fu Q."/>
            <person name="Fu X."/>
            <person name="Miao Y."/>
            <person name="Liu J."/>
            <person name="Yu Q."/>
            <person name="Li R."/>
            <person name="Liao H."/>
            <person name="Li X."/>
            <person name="Kong Y."/>
            <person name="Jiang Z."/>
            <person name="Chourrout D."/>
            <person name="Li R."/>
            <person name="Bao Z."/>
        </authorList>
    </citation>
    <scope>NUCLEOTIDE SEQUENCE [LARGE SCALE GENOMIC DNA]</scope>
    <source>
        <strain evidence="4 5">PY_sf001</strain>
    </source>
</reference>
<dbReference type="InterPro" id="IPR046347">
    <property type="entry name" value="bZIP_sf"/>
</dbReference>
<dbReference type="PANTHER" id="PTHR23351">
    <property type="entry name" value="FOS TRANSCRIPTION FACTOR-RELATED"/>
    <property type="match status" value="1"/>
</dbReference>
<feature type="region of interest" description="Disordered" evidence="2">
    <location>
        <begin position="1"/>
        <end position="34"/>
    </location>
</feature>
<gene>
    <name evidence="4" type="ORF">KP79_PYT12258</name>
</gene>
<dbReference type="GO" id="GO:0000981">
    <property type="term" value="F:DNA-binding transcription factor activity, RNA polymerase II-specific"/>
    <property type="evidence" value="ECO:0007669"/>
    <property type="project" value="TreeGrafter"/>
</dbReference>
<dbReference type="CDD" id="cd14692">
    <property type="entry name" value="bZIP_ATF4"/>
    <property type="match status" value="1"/>
</dbReference>
<name>A0A210QUQ3_MIZYE</name>
<evidence type="ECO:0000256" key="1">
    <source>
        <dbReference type="SAM" id="Coils"/>
    </source>
</evidence>
<sequence length="184" mass="21079">MLQRDTCSPTPSTYTLPSTSTPPTKLPPPHAQDEETLVAATLLALETGDLTPLIKEELKYTIQSRRVSEGKRELQVGFKQPQTYKLTDEEVERVDRRREQNRLAAQKFRRKQKAEADVHIKRIQRLESSNTKLKEELRSLREEKSQLFYHWSSHMSVCPARIETRGPDTPGFVLGQGTTGYDVT</sequence>
<evidence type="ECO:0000256" key="2">
    <source>
        <dbReference type="SAM" id="MobiDB-lite"/>
    </source>
</evidence>
<dbReference type="PANTHER" id="PTHR23351:SF59">
    <property type="entry name" value="CYCLIC AMP-DEPENDENT TRANSCRIPTION FACTOR ATF-3-LIKE"/>
    <property type="match status" value="1"/>
</dbReference>
<feature type="domain" description="BZIP" evidence="3">
    <location>
        <begin position="91"/>
        <end position="147"/>
    </location>
</feature>
<evidence type="ECO:0000313" key="5">
    <source>
        <dbReference type="Proteomes" id="UP000242188"/>
    </source>
</evidence>
<dbReference type="GO" id="GO:0005634">
    <property type="term" value="C:nucleus"/>
    <property type="evidence" value="ECO:0007669"/>
    <property type="project" value="TreeGrafter"/>
</dbReference>
<dbReference type="SMART" id="SM00338">
    <property type="entry name" value="BRLZ"/>
    <property type="match status" value="1"/>
</dbReference>
<dbReference type="Pfam" id="PF00170">
    <property type="entry name" value="bZIP_1"/>
    <property type="match status" value="1"/>
</dbReference>
<dbReference type="GO" id="GO:0000978">
    <property type="term" value="F:RNA polymerase II cis-regulatory region sequence-specific DNA binding"/>
    <property type="evidence" value="ECO:0007669"/>
    <property type="project" value="TreeGrafter"/>
</dbReference>
<proteinExistence type="predicted"/>
<evidence type="ECO:0000313" key="4">
    <source>
        <dbReference type="EMBL" id="OWF52436.1"/>
    </source>
</evidence>
<dbReference type="STRING" id="6573.A0A210QUQ3"/>
<dbReference type="PROSITE" id="PS50217">
    <property type="entry name" value="BZIP"/>
    <property type="match status" value="1"/>
</dbReference>
<keyword evidence="5" id="KW-1185">Reference proteome</keyword>
<dbReference type="EMBL" id="NEDP02001799">
    <property type="protein sequence ID" value="OWF52436.1"/>
    <property type="molecule type" value="Genomic_DNA"/>
</dbReference>
<dbReference type="PROSITE" id="PS00036">
    <property type="entry name" value="BZIP_BASIC"/>
    <property type="match status" value="1"/>
</dbReference>
<dbReference type="InterPro" id="IPR004827">
    <property type="entry name" value="bZIP"/>
</dbReference>
<dbReference type="AlphaFoldDB" id="A0A210QUQ3"/>